<dbReference type="SUPFAM" id="SSF49899">
    <property type="entry name" value="Concanavalin A-like lectins/glucanases"/>
    <property type="match status" value="1"/>
</dbReference>
<feature type="region of interest" description="Disordered" evidence="3">
    <location>
        <begin position="346"/>
        <end position="468"/>
    </location>
</feature>
<keyword evidence="6" id="KW-1185">Reference proteome</keyword>
<dbReference type="GO" id="GO:0031012">
    <property type="term" value="C:extracellular matrix"/>
    <property type="evidence" value="ECO:0007669"/>
    <property type="project" value="TreeGrafter"/>
</dbReference>
<dbReference type="PANTHER" id="PTHR24023:SF1082">
    <property type="entry name" value="COLLAGEN TRIPLE HELIX REPEAT"/>
    <property type="match status" value="1"/>
</dbReference>
<evidence type="ECO:0000313" key="5">
    <source>
        <dbReference type="EMBL" id="KAE9536864.1"/>
    </source>
</evidence>
<reference evidence="5 6" key="1">
    <citation type="submission" date="2019-08" db="EMBL/GenBank/DDBJ databases">
        <title>The genome of the soybean aphid Biotype 1, its phylome, world population structure and adaptation to the North American continent.</title>
        <authorList>
            <person name="Giordano R."/>
            <person name="Donthu R.K."/>
            <person name="Hernandez A.G."/>
            <person name="Wright C.L."/>
            <person name="Zimin A.V."/>
        </authorList>
    </citation>
    <scope>NUCLEOTIDE SEQUENCE [LARGE SCALE GENOMIC DNA]</scope>
    <source>
        <tissue evidence="5">Whole aphids</tissue>
    </source>
</reference>
<dbReference type="OrthoDB" id="5983381at2759"/>
<dbReference type="InterPro" id="IPR008160">
    <property type="entry name" value="Collagen"/>
</dbReference>
<dbReference type="Gene3D" id="2.60.120.200">
    <property type="match status" value="1"/>
</dbReference>
<evidence type="ECO:0000259" key="4">
    <source>
        <dbReference type="SMART" id="SM00210"/>
    </source>
</evidence>
<dbReference type="GO" id="GO:0005615">
    <property type="term" value="C:extracellular space"/>
    <property type="evidence" value="ECO:0007669"/>
    <property type="project" value="TreeGrafter"/>
</dbReference>
<gene>
    <name evidence="5" type="ORF">AGLY_006926</name>
</gene>
<dbReference type="AlphaFoldDB" id="A0A6G0TQI1"/>
<dbReference type="InterPro" id="IPR013320">
    <property type="entry name" value="ConA-like_dom_sf"/>
</dbReference>
<dbReference type="Proteomes" id="UP000475862">
    <property type="component" value="Unassembled WGS sequence"/>
</dbReference>
<name>A0A6G0TQI1_APHGL</name>
<accession>A0A6G0TQI1</accession>
<dbReference type="EMBL" id="VYZN01000020">
    <property type="protein sequence ID" value="KAE9536864.1"/>
    <property type="molecule type" value="Genomic_DNA"/>
</dbReference>
<dbReference type="Pfam" id="PF01391">
    <property type="entry name" value="Collagen"/>
    <property type="match status" value="2"/>
</dbReference>
<proteinExistence type="predicted"/>
<keyword evidence="1" id="KW-0964">Secreted</keyword>
<dbReference type="InterPro" id="IPR048287">
    <property type="entry name" value="TSPN-like_N"/>
</dbReference>
<feature type="domain" description="Thrombospondin-like N-terminal" evidence="4">
    <location>
        <begin position="105"/>
        <end position="300"/>
    </location>
</feature>
<evidence type="ECO:0000313" key="6">
    <source>
        <dbReference type="Proteomes" id="UP000475862"/>
    </source>
</evidence>
<evidence type="ECO:0000256" key="1">
    <source>
        <dbReference type="ARBA" id="ARBA00022525"/>
    </source>
</evidence>
<comment type="caution">
    <text evidence="5">The sequence shown here is derived from an EMBL/GenBank/DDBJ whole genome shotgun (WGS) entry which is preliminary data.</text>
</comment>
<dbReference type="InterPro" id="IPR050149">
    <property type="entry name" value="Collagen_superfamily"/>
</dbReference>
<feature type="region of interest" description="Disordered" evidence="3">
    <location>
        <begin position="488"/>
        <end position="606"/>
    </location>
</feature>
<sequence>MYIIVLMYTIVLFNLTQCNHTFLTCFLLIFEDSYNYSSLKIFTKCFLMMMYLKGNYLRWTQIVLIAMIIFPTRINVSANYDEGGTSKPVKDQASMQMPCGDFRPGEDDLQIIDFIRKFGLDSVEEIYRKNIIKVTGSNRFQTAYRVEKTARIIMPTRLYRNIFPLGIPQQFSFIATYSSKLVTKTQWHILKIVDYQNNTNLQITMNQVMGTVEFSIINYDGYLQTVKFEASYIFDRNWHKLHFGVFYDRVVLYIDCKQVGVKMLESRGTVDMFGSTALVTSNDYQAVPVDVQWITLSCDPTKPQREGCAELYLMGEETVQIQQSTSATTGSNCPNRENQCANRHLPTVNQNKQGPPGPQGQEGPRGLIGPQGPPGPPGIPGVEGPRGYPGLPGTPGIPALPALRGEKGDQGEPGNPGSKGEPGLPGTITYIPAQQETHYIRPGTLSIPGEKGERGEPGSPGYSGNGFTENEIKEMCKSILKEQLSELTNTFIGPPGPPGRSIIGKPGPPGIQGPPGEPGSPGLGMPGERGFPGSPGVQGSTGSEGPVGPKGDKGDRGTDAVAYEGPPGPPGQPGPSGAKGRPGDRGEPGRPGPIGPNGYPGPQGSPGYCEMCNNVYYAGRPPAVGNFKGP</sequence>
<dbReference type="SMART" id="SM00210">
    <property type="entry name" value="TSPN"/>
    <property type="match status" value="1"/>
</dbReference>
<evidence type="ECO:0000256" key="3">
    <source>
        <dbReference type="SAM" id="MobiDB-lite"/>
    </source>
</evidence>
<feature type="compositionally biased region" description="Pro residues" evidence="3">
    <location>
        <begin position="506"/>
        <end position="518"/>
    </location>
</feature>
<dbReference type="PANTHER" id="PTHR24023">
    <property type="entry name" value="COLLAGEN ALPHA"/>
    <property type="match status" value="1"/>
</dbReference>
<protein>
    <recommendedName>
        <fullName evidence="4">Thrombospondin-like N-terminal domain-containing protein</fullName>
    </recommendedName>
</protein>
<organism evidence="5 6">
    <name type="scientific">Aphis glycines</name>
    <name type="common">Soybean aphid</name>
    <dbReference type="NCBI Taxonomy" id="307491"/>
    <lineage>
        <taxon>Eukaryota</taxon>
        <taxon>Metazoa</taxon>
        <taxon>Ecdysozoa</taxon>
        <taxon>Arthropoda</taxon>
        <taxon>Hexapoda</taxon>
        <taxon>Insecta</taxon>
        <taxon>Pterygota</taxon>
        <taxon>Neoptera</taxon>
        <taxon>Paraneoptera</taxon>
        <taxon>Hemiptera</taxon>
        <taxon>Sternorrhyncha</taxon>
        <taxon>Aphidomorpha</taxon>
        <taxon>Aphidoidea</taxon>
        <taxon>Aphididae</taxon>
        <taxon>Aphidini</taxon>
        <taxon>Aphis</taxon>
        <taxon>Aphis</taxon>
    </lineage>
</organism>
<keyword evidence="2" id="KW-0677">Repeat</keyword>
<evidence type="ECO:0000256" key="2">
    <source>
        <dbReference type="ARBA" id="ARBA00022737"/>
    </source>
</evidence>
<feature type="compositionally biased region" description="Low complexity" evidence="3">
    <location>
        <begin position="359"/>
        <end position="370"/>
    </location>
</feature>